<organism evidence="2 3">
    <name type="scientific">Enterobacter sichuanensis</name>
    <dbReference type="NCBI Taxonomy" id="2071710"/>
    <lineage>
        <taxon>Bacteria</taxon>
        <taxon>Pseudomonadati</taxon>
        <taxon>Pseudomonadota</taxon>
        <taxon>Gammaproteobacteria</taxon>
        <taxon>Enterobacterales</taxon>
        <taxon>Enterobacteriaceae</taxon>
        <taxon>Enterobacter</taxon>
        <taxon>Enterobacter cloacae complex</taxon>
    </lineage>
</organism>
<name>A0A0F1ANU9_9ENTR</name>
<dbReference type="EMBL" id="JZYX01000042">
    <property type="protein sequence ID" value="KJN23378.1"/>
    <property type="molecule type" value="Genomic_DNA"/>
</dbReference>
<accession>A0A0F1ANU9</accession>
<evidence type="ECO:0000313" key="3">
    <source>
        <dbReference type="Proteomes" id="UP000033352"/>
    </source>
</evidence>
<evidence type="ECO:0000256" key="1">
    <source>
        <dbReference type="SAM" id="MobiDB-lite"/>
    </source>
</evidence>
<dbReference type="PATRIC" id="fig|1619248.3.peg.3197"/>
<sequence>MLACKNRRLDKSAMTTPEKKPKKSARQCRSTAGRLYPEDRCTAVGAPSKMVNLIMQSECQVLTRSFRGANRLTLTFTHLNQAQNAH</sequence>
<gene>
    <name evidence="2" type="ORF">SS37_18480</name>
</gene>
<evidence type="ECO:0000313" key="2">
    <source>
        <dbReference type="EMBL" id="KJN23378.1"/>
    </source>
</evidence>
<dbReference type="Proteomes" id="UP000033352">
    <property type="component" value="Unassembled WGS sequence"/>
</dbReference>
<dbReference type="AlphaFoldDB" id="A0A0F1ANU9"/>
<feature type="region of interest" description="Disordered" evidence="1">
    <location>
        <begin position="1"/>
        <end position="31"/>
    </location>
</feature>
<reference evidence="2 3" key="1">
    <citation type="submission" date="2015-03" db="EMBL/GenBank/DDBJ databases">
        <authorList>
            <person name="McCorrison J."/>
            <person name="Sanka R."/>
            <person name="Adams M."/>
            <person name="Brinkac L."/>
            <person name="Nierman W."/>
            <person name="Sutton G."/>
            <person name="Nelson K."/>
            <person name="Kiedrowski L."/>
            <person name="Guerrero D."/>
            <person name="Bonomo R."/>
        </authorList>
    </citation>
    <scope>NUCLEOTIDE SEQUENCE [LARGE SCALE GENOMIC DNA]</scope>
    <source>
        <strain evidence="2 3">35699</strain>
    </source>
</reference>
<protein>
    <submittedName>
        <fullName evidence="2">Ferredoxin</fullName>
    </submittedName>
</protein>
<comment type="caution">
    <text evidence="2">The sequence shown here is derived from an EMBL/GenBank/DDBJ whole genome shotgun (WGS) entry which is preliminary data.</text>
</comment>
<proteinExistence type="predicted"/>